<protein>
    <recommendedName>
        <fullName evidence="4">ABC transporter permease</fullName>
    </recommendedName>
</protein>
<dbReference type="AlphaFoldDB" id="A0A6C2C7I0"/>
<comment type="caution">
    <text evidence="2">The sequence shown here is derived from an EMBL/GenBank/DDBJ whole genome shotgun (WGS) entry which is preliminary data.</text>
</comment>
<feature type="transmembrane region" description="Helical" evidence="1">
    <location>
        <begin position="159"/>
        <end position="183"/>
    </location>
</feature>
<sequence length="537" mass="59212">MIKNNFRWLLIANLKRDTKVIALWIVINVAMVVSGVSKLATLYGTNSEIASLKNMMDSPMIAALFGRLPDVHPMTTAVLFGALMMAMMGVLAAIMNIQIAIRGTRGDEESGATELIRSRAIKTTLPLSVMMTELLLVNILSGLFMFIGSATIAMNGANLAGYALFAGSLAIFGLMFGAISVLAAQLFAEARSASLFSFAVLLLTYGMRSVVDAEKHYPAWHIVSPFNWLEDMQIFAQNRISYLVPMLLVILIAFAASYWMIQQRDLGAGIIQGNEHGRAKAGPMLRGFVTLFIRLERKLVLGWTIGLIFLGGMYGGLFAQVGKMVDTSPELQQILGVNAIHRLQNQVYSSFLAMIIVFMAAMAIFAAVMVMQRQNKDARSGAYDLISGSAVTRTRLFWTYTVGGVVTGLLTWTAGLLTLWFAASQTVSQKIPHSMFIKALWGYMPTIVLAVGIVAIFIGWFPRLIGILYGYFGVFFLLTYMKNMFHVPVRLLKFSPFGWTYHLPVTNVGMTTLAGMLMLAILLMIVGYIGYRRRDLV</sequence>
<organism evidence="2 3">
    <name type="scientific">Weissella muntiaci</name>
    <dbReference type="NCBI Taxonomy" id="2508881"/>
    <lineage>
        <taxon>Bacteria</taxon>
        <taxon>Bacillati</taxon>
        <taxon>Bacillota</taxon>
        <taxon>Bacilli</taxon>
        <taxon>Lactobacillales</taxon>
        <taxon>Lactobacillaceae</taxon>
        <taxon>Weissella</taxon>
    </lineage>
</organism>
<name>A0A6C2C7I0_9LACO</name>
<evidence type="ECO:0000256" key="1">
    <source>
        <dbReference type="SAM" id="Phobius"/>
    </source>
</evidence>
<feature type="transmembrane region" description="Helical" evidence="1">
    <location>
        <begin position="397"/>
        <end position="421"/>
    </location>
</feature>
<dbReference type="RefSeq" id="WP_148622356.1">
    <property type="nucleotide sequence ID" value="NZ_SDGZ01000013.1"/>
</dbReference>
<keyword evidence="1" id="KW-1133">Transmembrane helix</keyword>
<proteinExistence type="predicted"/>
<keyword evidence="1" id="KW-0472">Membrane</keyword>
<feature type="transmembrane region" description="Helical" evidence="1">
    <location>
        <begin position="351"/>
        <end position="371"/>
    </location>
</feature>
<feature type="transmembrane region" description="Helical" evidence="1">
    <location>
        <begin position="300"/>
        <end position="321"/>
    </location>
</feature>
<evidence type="ECO:0008006" key="4">
    <source>
        <dbReference type="Google" id="ProtNLM"/>
    </source>
</evidence>
<feature type="transmembrane region" description="Helical" evidence="1">
    <location>
        <begin position="125"/>
        <end position="147"/>
    </location>
</feature>
<feature type="transmembrane region" description="Helical" evidence="1">
    <location>
        <begin position="21"/>
        <end position="43"/>
    </location>
</feature>
<feature type="transmembrane region" description="Helical" evidence="1">
    <location>
        <begin position="468"/>
        <end position="488"/>
    </location>
</feature>
<keyword evidence="1" id="KW-0812">Transmembrane</keyword>
<feature type="transmembrane region" description="Helical" evidence="1">
    <location>
        <begin position="74"/>
        <end position="95"/>
    </location>
</feature>
<keyword evidence="3" id="KW-1185">Reference proteome</keyword>
<accession>A0A6C2C7I0</accession>
<dbReference type="OrthoDB" id="2014935at2"/>
<dbReference type="EMBL" id="SDGZ01000013">
    <property type="protein sequence ID" value="TYC49797.1"/>
    <property type="molecule type" value="Genomic_DNA"/>
</dbReference>
<evidence type="ECO:0000313" key="3">
    <source>
        <dbReference type="Proteomes" id="UP000371977"/>
    </source>
</evidence>
<feature type="transmembrane region" description="Helical" evidence="1">
    <location>
        <begin position="441"/>
        <end position="461"/>
    </location>
</feature>
<dbReference type="Proteomes" id="UP000371977">
    <property type="component" value="Unassembled WGS sequence"/>
</dbReference>
<feature type="transmembrane region" description="Helical" evidence="1">
    <location>
        <begin position="195"/>
        <end position="211"/>
    </location>
</feature>
<gene>
    <name evidence="2" type="ORF">ESZ50_04190</name>
</gene>
<reference evidence="2 3" key="1">
    <citation type="submission" date="2019-01" db="EMBL/GenBank/DDBJ databases">
        <title>Weissella sp. nov., a novel lactic acid bacterium isolated from animal feces.</title>
        <authorList>
            <person name="Wang L.-T."/>
        </authorList>
    </citation>
    <scope>NUCLEOTIDE SEQUENCE [LARGE SCALE GENOMIC DNA]</scope>
    <source>
        <strain evidence="2 3">8H-2</strain>
    </source>
</reference>
<feature type="transmembrane region" description="Helical" evidence="1">
    <location>
        <begin position="240"/>
        <end position="261"/>
    </location>
</feature>
<evidence type="ECO:0000313" key="2">
    <source>
        <dbReference type="EMBL" id="TYC49797.1"/>
    </source>
</evidence>
<feature type="transmembrane region" description="Helical" evidence="1">
    <location>
        <begin position="508"/>
        <end position="531"/>
    </location>
</feature>